<protein>
    <submittedName>
        <fullName evidence="2">Uncharacterized protein</fullName>
    </submittedName>
</protein>
<dbReference type="AlphaFoldDB" id="A0A0A9HWH5"/>
<evidence type="ECO:0000256" key="1">
    <source>
        <dbReference type="SAM" id="MobiDB-lite"/>
    </source>
</evidence>
<organism evidence="2">
    <name type="scientific">Arundo donax</name>
    <name type="common">Giant reed</name>
    <name type="synonym">Donax arundinaceus</name>
    <dbReference type="NCBI Taxonomy" id="35708"/>
    <lineage>
        <taxon>Eukaryota</taxon>
        <taxon>Viridiplantae</taxon>
        <taxon>Streptophyta</taxon>
        <taxon>Embryophyta</taxon>
        <taxon>Tracheophyta</taxon>
        <taxon>Spermatophyta</taxon>
        <taxon>Magnoliopsida</taxon>
        <taxon>Liliopsida</taxon>
        <taxon>Poales</taxon>
        <taxon>Poaceae</taxon>
        <taxon>PACMAD clade</taxon>
        <taxon>Arundinoideae</taxon>
        <taxon>Arundineae</taxon>
        <taxon>Arundo</taxon>
    </lineage>
</organism>
<reference evidence="2" key="1">
    <citation type="submission" date="2014-09" db="EMBL/GenBank/DDBJ databases">
        <authorList>
            <person name="Magalhaes I.L.F."/>
            <person name="Oliveira U."/>
            <person name="Santos F.R."/>
            <person name="Vidigal T.H.D.A."/>
            <person name="Brescovit A.D."/>
            <person name="Santos A.J."/>
        </authorList>
    </citation>
    <scope>NUCLEOTIDE SEQUENCE</scope>
    <source>
        <tissue evidence="2">Shoot tissue taken approximately 20 cm above the soil surface</tissue>
    </source>
</reference>
<accession>A0A0A9HWH5</accession>
<name>A0A0A9HWH5_ARUDO</name>
<sequence>MPGATYRRAYVQVVKPIGARARVIQRAAVCSRADRAPTQAVARRTAPVRNKKEFEVGTERVGVSRTARPRPGPSEPWSFSAPAGIRRGHAREPHRISWACTVVFFSRIACRRAPVLHSLACNS</sequence>
<proteinExistence type="predicted"/>
<evidence type="ECO:0000313" key="2">
    <source>
        <dbReference type="EMBL" id="JAE39246.1"/>
    </source>
</evidence>
<dbReference type="EMBL" id="GBRH01158650">
    <property type="protein sequence ID" value="JAE39246.1"/>
    <property type="molecule type" value="Transcribed_RNA"/>
</dbReference>
<reference evidence="2" key="2">
    <citation type="journal article" date="2015" name="Data Brief">
        <title>Shoot transcriptome of the giant reed, Arundo donax.</title>
        <authorList>
            <person name="Barrero R.A."/>
            <person name="Guerrero F.D."/>
            <person name="Moolhuijzen P."/>
            <person name="Goolsby J.A."/>
            <person name="Tidwell J."/>
            <person name="Bellgard S.E."/>
            <person name="Bellgard M.I."/>
        </authorList>
    </citation>
    <scope>NUCLEOTIDE SEQUENCE</scope>
    <source>
        <tissue evidence="2">Shoot tissue taken approximately 20 cm above the soil surface</tissue>
    </source>
</reference>
<feature type="region of interest" description="Disordered" evidence="1">
    <location>
        <begin position="41"/>
        <end position="82"/>
    </location>
</feature>